<dbReference type="KEGG" id="cmv:CMUST_10300"/>
<sequence>MFTNPQDIAAAISTLDDGVLTPFTDHICQAAKPAIWFTIGAPVTKETPIGISRIGGAPDVPHDFVWPIHNGEPLTFLYQLLIDDQLIAVFIGDDDSGADVPHHVEFFPKNTPLAPATVPTNRQLPSFYDDTNPRSVFATPHTLTSHEGLDLPRWFSRAHEELFADDADFLDQEDSFNELSLMTEPSDDVIVRFGGYHSGIGYDPAEDIDDGSDAADWSLLTCLESVEPSDQLELDELCIWDAGYFQILQRTDTNGNRHTYGSLET</sequence>
<dbReference type="RefSeq" id="WP_047262416.1">
    <property type="nucleotide sequence ID" value="NZ_CP011542.1"/>
</dbReference>
<reference evidence="2" key="2">
    <citation type="submission" date="2015-05" db="EMBL/GenBank/DDBJ databases">
        <title>Complete genome sequence of Corynebacterium mustelae DSM 45274, isolated from various tissues of a male ferret with lethal sepsis.</title>
        <authorList>
            <person name="Ruckert C."/>
            <person name="Albersmeier A."/>
            <person name="Winkler A."/>
            <person name="Tauch A."/>
        </authorList>
    </citation>
    <scope>NUCLEOTIDE SEQUENCE [LARGE SCALE GENOMIC DNA]</scope>
    <source>
        <strain evidence="2">DSM 45274</strain>
    </source>
</reference>
<dbReference type="Proteomes" id="UP000035199">
    <property type="component" value="Chromosome"/>
</dbReference>
<evidence type="ECO:0000313" key="2">
    <source>
        <dbReference type="Proteomes" id="UP000035199"/>
    </source>
</evidence>
<evidence type="ECO:0000313" key="1">
    <source>
        <dbReference type="EMBL" id="AKK06376.1"/>
    </source>
</evidence>
<dbReference type="AlphaFoldDB" id="A0A0G3GYZ1"/>
<protein>
    <recommendedName>
        <fullName evidence="3">DUF1963 family protein</fullName>
    </recommendedName>
</protein>
<name>A0A0G3GYZ1_9CORY</name>
<dbReference type="Gene3D" id="2.30.320.10">
    <property type="entry name" value="YwqG-like"/>
    <property type="match status" value="1"/>
</dbReference>
<proteinExistence type="predicted"/>
<dbReference type="STRING" id="571915.CMUST_10300"/>
<keyword evidence="2" id="KW-1185">Reference proteome</keyword>
<dbReference type="PATRIC" id="fig|571915.4.peg.2188"/>
<dbReference type="InterPro" id="IPR035948">
    <property type="entry name" value="YwqG-like_sf"/>
</dbReference>
<gene>
    <name evidence="1" type="ORF">CMUST_10300</name>
</gene>
<dbReference type="OrthoDB" id="4428196at2"/>
<dbReference type="SUPFAM" id="SSF103032">
    <property type="entry name" value="Hypothetical protein YwqG"/>
    <property type="match status" value="1"/>
</dbReference>
<evidence type="ECO:0008006" key="3">
    <source>
        <dbReference type="Google" id="ProtNLM"/>
    </source>
</evidence>
<organism evidence="1 2">
    <name type="scientific">Corynebacterium mustelae</name>
    <dbReference type="NCBI Taxonomy" id="571915"/>
    <lineage>
        <taxon>Bacteria</taxon>
        <taxon>Bacillati</taxon>
        <taxon>Actinomycetota</taxon>
        <taxon>Actinomycetes</taxon>
        <taxon>Mycobacteriales</taxon>
        <taxon>Corynebacteriaceae</taxon>
        <taxon>Corynebacterium</taxon>
    </lineage>
</organism>
<accession>A0A0G3GYZ1</accession>
<dbReference type="Pfam" id="PF09234">
    <property type="entry name" value="DUF1963"/>
    <property type="match status" value="1"/>
</dbReference>
<dbReference type="InterPro" id="IPR015315">
    <property type="entry name" value="DUF1963"/>
</dbReference>
<dbReference type="EMBL" id="CP011542">
    <property type="protein sequence ID" value="AKK06376.1"/>
    <property type="molecule type" value="Genomic_DNA"/>
</dbReference>
<reference evidence="1 2" key="1">
    <citation type="journal article" date="2015" name="Genome Announc.">
        <title>Complete Genome Sequence of the Type Strain Corynebacterium mustelae DSM 45274, Isolated from Various Tissues of a Male Ferret with Lethal Sepsis.</title>
        <authorList>
            <person name="Ruckert C."/>
            <person name="Eimer J."/>
            <person name="Winkler A."/>
            <person name="Tauch A."/>
        </authorList>
    </citation>
    <scope>NUCLEOTIDE SEQUENCE [LARGE SCALE GENOMIC DNA]</scope>
    <source>
        <strain evidence="1 2">DSM 45274</strain>
    </source>
</reference>